<accession>A0AAD4XAB8</accession>
<dbReference type="Pfam" id="PF12874">
    <property type="entry name" value="zf-met"/>
    <property type="match status" value="1"/>
</dbReference>
<protein>
    <recommendedName>
        <fullName evidence="2">C2H2-type domain-containing protein</fullName>
    </recommendedName>
</protein>
<feature type="transmembrane region" description="Helical" evidence="1">
    <location>
        <begin position="70"/>
        <end position="93"/>
    </location>
</feature>
<gene>
    <name evidence="3" type="ORF">MKW98_019677</name>
</gene>
<evidence type="ECO:0000313" key="4">
    <source>
        <dbReference type="Proteomes" id="UP001202328"/>
    </source>
</evidence>
<reference evidence="3" key="1">
    <citation type="submission" date="2022-04" db="EMBL/GenBank/DDBJ databases">
        <title>A functionally conserved STORR gene fusion in Papaver species that diverged 16.8 million years ago.</title>
        <authorList>
            <person name="Catania T."/>
        </authorList>
    </citation>
    <scope>NUCLEOTIDE SEQUENCE</scope>
    <source>
        <strain evidence="3">S-188037</strain>
    </source>
</reference>
<evidence type="ECO:0000259" key="2">
    <source>
        <dbReference type="Pfam" id="PF12874"/>
    </source>
</evidence>
<dbReference type="InterPro" id="IPR013087">
    <property type="entry name" value="Znf_C2H2_type"/>
</dbReference>
<dbReference type="AlphaFoldDB" id="A0AAD4XAB8"/>
<sequence length="162" mass="18086">ALTVREMTHLQFQEPSTQIHCCFTCWGSSPLAGMKRKTPANFTCSSPQPEQHSYVPQFNSQPMLHGMPSLLFGCICFIAAFNVITFVSPFCLIEVCEELKHLNKCESGPAWCDICSIPCTDGSAYRQHLDGKKACHLSKKPLIRQMKLELKIPSAPHLNNSC</sequence>
<keyword evidence="4" id="KW-1185">Reference proteome</keyword>
<dbReference type="Proteomes" id="UP001202328">
    <property type="component" value="Unassembled WGS sequence"/>
</dbReference>
<dbReference type="SUPFAM" id="SSF57667">
    <property type="entry name" value="beta-beta-alpha zinc fingers"/>
    <property type="match status" value="1"/>
</dbReference>
<keyword evidence="1" id="KW-0472">Membrane</keyword>
<evidence type="ECO:0000313" key="3">
    <source>
        <dbReference type="EMBL" id="KAI3875104.1"/>
    </source>
</evidence>
<name>A0AAD4XAB8_9MAGN</name>
<comment type="caution">
    <text evidence="3">The sequence shown here is derived from an EMBL/GenBank/DDBJ whole genome shotgun (WGS) entry which is preliminary data.</text>
</comment>
<feature type="domain" description="C2H2-type" evidence="2">
    <location>
        <begin position="111"/>
        <end position="133"/>
    </location>
</feature>
<evidence type="ECO:0000256" key="1">
    <source>
        <dbReference type="SAM" id="Phobius"/>
    </source>
</evidence>
<dbReference type="EMBL" id="JAJJMB010012638">
    <property type="protein sequence ID" value="KAI3875104.1"/>
    <property type="molecule type" value="Genomic_DNA"/>
</dbReference>
<proteinExistence type="predicted"/>
<dbReference type="Gene3D" id="3.30.160.60">
    <property type="entry name" value="Classic Zinc Finger"/>
    <property type="match status" value="1"/>
</dbReference>
<feature type="non-terminal residue" evidence="3">
    <location>
        <position position="1"/>
    </location>
</feature>
<dbReference type="InterPro" id="IPR036236">
    <property type="entry name" value="Znf_C2H2_sf"/>
</dbReference>
<keyword evidence="1" id="KW-0812">Transmembrane</keyword>
<organism evidence="3 4">
    <name type="scientific">Papaver atlanticum</name>
    <dbReference type="NCBI Taxonomy" id="357466"/>
    <lineage>
        <taxon>Eukaryota</taxon>
        <taxon>Viridiplantae</taxon>
        <taxon>Streptophyta</taxon>
        <taxon>Embryophyta</taxon>
        <taxon>Tracheophyta</taxon>
        <taxon>Spermatophyta</taxon>
        <taxon>Magnoliopsida</taxon>
        <taxon>Ranunculales</taxon>
        <taxon>Papaveraceae</taxon>
        <taxon>Papaveroideae</taxon>
        <taxon>Papaver</taxon>
    </lineage>
</organism>
<keyword evidence="1" id="KW-1133">Transmembrane helix</keyword>